<comment type="caution">
    <text evidence="2">The sequence shown here is derived from an EMBL/GenBank/DDBJ whole genome shotgun (WGS) entry which is preliminary data.</text>
</comment>
<dbReference type="Proteomes" id="UP000287651">
    <property type="component" value="Unassembled WGS sequence"/>
</dbReference>
<accession>A0A426Y9A0</accession>
<proteinExistence type="predicted"/>
<feature type="region of interest" description="Disordered" evidence="1">
    <location>
        <begin position="517"/>
        <end position="549"/>
    </location>
</feature>
<feature type="compositionally biased region" description="Polar residues" evidence="1">
    <location>
        <begin position="1150"/>
        <end position="1164"/>
    </location>
</feature>
<reference evidence="2 3" key="1">
    <citation type="journal article" date="2014" name="Agronomy (Basel)">
        <title>A Draft Genome Sequence for Ensete ventricosum, the Drought-Tolerant Tree Against Hunger.</title>
        <authorList>
            <person name="Harrison J."/>
            <person name="Moore K.A."/>
            <person name="Paszkiewicz K."/>
            <person name="Jones T."/>
            <person name="Grant M."/>
            <person name="Ambacheew D."/>
            <person name="Muzemil S."/>
            <person name="Studholme D.J."/>
        </authorList>
    </citation>
    <scope>NUCLEOTIDE SEQUENCE [LARGE SCALE GENOMIC DNA]</scope>
</reference>
<name>A0A426Y9A0_ENSVE</name>
<feature type="region of interest" description="Disordered" evidence="1">
    <location>
        <begin position="294"/>
        <end position="338"/>
    </location>
</feature>
<feature type="compositionally biased region" description="Acidic residues" evidence="1">
    <location>
        <begin position="309"/>
        <end position="338"/>
    </location>
</feature>
<feature type="compositionally biased region" description="Basic and acidic residues" evidence="1">
    <location>
        <begin position="248"/>
        <end position="262"/>
    </location>
</feature>
<feature type="region of interest" description="Disordered" evidence="1">
    <location>
        <begin position="1122"/>
        <end position="1164"/>
    </location>
</feature>
<dbReference type="EMBL" id="AMZH03014034">
    <property type="protein sequence ID" value="RRT48313.1"/>
    <property type="molecule type" value="Genomic_DNA"/>
</dbReference>
<feature type="region of interest" description="Disordered" evidence="1">
    <location>
        <begin position="1383"/>
        <end position="1449"/>
    </location>
</feature>
<feature type="compositionally biased region" description="Basic residues" evidence="1">
    <location>
        <begin position="1417"/>
        <end position="1426"/>
    </location>
</feature>
<dbReference type="PANTHER" id="PTHR33870:SF4">
    <property type="entry name" value="CARDIOMYOPATHY-ASSOCIATED PROTEIN"/>
    <property type="match status" value="1"/>
</dbReference>
<feature type="region of interest" description="Disordered" evidence="1">
    <location>
        <begin position="247"/>
        <end position="267"/>
    </location>
</feature>
<sequence length="1449" mass="160901">MAIKRKEIKMYIEKVMILCIRTSYRSARDHPFVFALVLFLLVLYRSCPCLFAFLVSSTPVIVCTTLLLGLLLSYGEPNIPEIEKVDERTQDIPSEEIGGSANHLYVKEDDNLTVEEHVEYRSHHEGIASMGAERSSAGEDIYEATSQNEGTTKKLDAIVGTSSFHGEVNTANYNKEKIIQEKELHGLEIFKDRYLYVEKPGVTEVGKSISSIGITDRQETEDLMMENSETSLDHHFDSSLGLPWQSIDNDHACSDTESDRAESSSPDASMADIIPMLDELHPLLDSEHPQHISISKSDVDTEGSSSDHEPDDNSVDEESENHAEEEDEEAQEEKDDGMEAAVKWTEDDQKNVMDLGSSELERNRRLESLIAKRRARKNLSFLMERNLIDLDVSDSFLSRDDLSRFRVQVPPISAPRRNPFDIPYDSEETMDMPPIPGSAPSSLLPRRNPFDIFYDEQEQNSSLTGETWGHQDLVSAPHREVLYRRNETFSLGRRELEQERPHSRLKSYFVAENMDSEGSSTFHRQFSDKSESKVSYIPESDTVSSVTDQEYKRELEKQEFQQETELTPLAKHDADVVDNGSHTSKEAELVDIEEKNVHLTNALEIDVDTDLIIQESGRVVEDSGAVEEDIRDGIHLNLPISDYEKLDVVEQRYDEPHSSSSDEDKKDSEITFSEQSLYLQQTRNLRESDYLTRVDQAYDYKVAEPIYDSDPLAAGKSFYELSTVDEALTDAVITGNYSLFSVGAGQGDNTSSSVKFHMQLEVSEVGSSPSSIEQNAVSPIGDFVSVNASVEEMASVSTGPFTSDQSLISIDENESRSSEIIDISKYDDVIVGKSASQEGSIHTISCMIDELAAADSINHTNSSSLTAQSREADPIVVNMNPSTEREETVEITPTFYSNISLLSDDSVSSELQKPVPSMEKYSLSSDHNTVKESQLSNLDLPSVSSESQEDFKQKDEDLGFTNEDLKVNVSDIEQQASFSWKSREDISHKDDCDKLFHKPEVSTSDLLSAGHIHDGSLTGLELISLTESIIEIKTSSGSDLSASRDGIINAVLTKDEDGSLKMVDSSDEESDEIHPVVLETDEMDESLPTEMDGAADFHIEELSSNQQGSVFMFQMDSQSEDISSASRSSFEHDNTQLQFSEDGSNPYDDMSSNQPSKGSFIESQEVSSAASLPGVIESEIGSSYSSSKNFEQTVYNPKVHVLEASLVQEVNSVSNQLLQKTMVSSVSDSKIDKPMTAKLDLQSREMDAAESNTTDSELLVVEARSVGDIHSIFTQISEEFLEKSLYHEVGSQDLHESKSQNFQATGDLDSKQMQSDLHVVEAKSIEDIDMAFSQLSHSSGKKAPKATGAIDGYLEVSASEEQMETKVLEVQSADELSFAFKEPVESETSTSMELIGEKSGAEIVGDVPASKTFASKKTQKKHKRRNSVSSSSSSSSSSDSDFYENKKDD</sequence>
<evidence type="ECO:0000313" key="2">
    <source>
        <dbReference type="EMBL" id="RRT48313.1"/>
    </source>
</evidence>
<evidence type="ECO:0000256" key="1">
    <source>
        <dbReference type="SAM" id="MobiDB-lite"/>
    </source>
</evidence>
<gene>
    <name evidence="2" type="ORF">B296_00024040</name>
</gene>
<feature type="region of interest" description="Disordered" evidence="1">
    <location>
        <begin position="910"/>
        <end position="957"/>
    </location>
</feature>
<feature type="compositionally biased region" description="Low complexity" evidence="1">
    <location>
        <begin position="1427"/>
        <end position="1440"/>
    </location>
</feature>
<dbReference type="PANTHER" id="PTHR33870">
    <property type="entry name" value="CARDIOMYOPATHY-ASSOCIATED PROTEIN"/>
    <property type="match status" value="1"/>
</dbReference>
<organism evidence="2 3">
    <name type="scientific">Ensete ventricosum</name>
    <name type="common">Abyssinian banana</name>
    <name type="synonym">Musa ensete</name>
    <dbReference type="NCBI Taxonomy" id="4639"/>
    <lineage>
        <taxon>Eukaryota</taxon>
        <taxon>Viridiplantae</taxon>
        <taxon>Streptophyta</taxon>
        <taxon>Embryophyta</taxon>
        <taxon>Tracheophyta</taxon>
        <taxon>Spermatophyta</taxon>
        <taxon>Magnoliopsida</taxon>
        <taxon>Liliopsida</taxon>
        <taxon>Zingiberales</taxon>
        <taxon>Musaceae</taxon>
        <taxon>Ensete</taxon>
    </lineage>
</organism>
<feature type="compositionally biased region" description="Polar residues" evidence="1">
    <location>
        <begin position="922"/>
        <end position="946"/>
    </location>
</feature>
<protein>
    <submittedName>
        <fullName evidence="2">Uncharacterized protein</fullName>
    </submittedName>
</protein>
<evidence type="ECO:0000313" key="3">
    <source>
        <dbReference type="Proteomes" id="UP000287651"/>
    </source>
</evidence>